<evidence type="ECO:0008006" key="4">
    <source>
        <dbReference type="Google" id="ProtNLM"/>
    </source>
</evidence>
<comment type="caution">
    <text evidence="2">The sequence shown here is derived from an EMBL/GenBank/DDBJ whole genome shotgun (WGS) entry which is preliminary data.</text>
</comment>
<gene>
    <name evidence="2" type="ORF">ACFQFQ_28365</name>
</gene>
<dbReference type="EMBL" id="JBHSWG010000004">
    <property type="protein sequence ID" value="MFC6762582.1"/>
    <property type="molecule type" value="Genomic_DNA"/>
</dbReference>
<reference evidence="3" key="1">
    <citation type="journal article" date="2019" name="Int. J. Syst. Evol. Microbiol.">
        <title>The Global Catalogue of Microorganisms (GCM) 10K type strain sequencing project: providing services to taxonomists for standard genome sequencing and annotation.</title>
        <authorList>
            <consortium name="The Broad Institute Genomics Platform"/>
            <consortium name="The Broad Institute Genome Sequencing Center for Infectious Disease"/>
            <person name="Wu L."/>
            <person name="Ma J."/>
        </authorList>
    </citation>
    <scope>NUCLEOTIDE SEQUENCE [LARGE SCALE GENOMIC DNA]</scope>
    <source>
        <strain evidence="3">CCUG 66188</strain>
    </source>
</reference>
<feature type="transmembrane region" description="Helical" evidence="1">
    <location>
        <begin position="44"/>
        <end position="68"/>
    </location>
</feature>
<evidence type="ECO:0000313" key="3">
    <source>
        <dbReference type="Proteomes" id="UP001596353"/>
    </source>
</evidence>
<sequence>MPVARFARNGNFIGLLMANTILGFAMPMLLILGGLTGLHLSPNAALVTLPASVQTLAGMLAAAPFSLLMGRFGRRIGFAAGGVLALAARHLARRRWSAATSFCCAWPISFLARRCLRFSIFALPPPRWSAPSGNPLRYR</sequence>
<keyword evidence="1" id="KW-1133">Transmembrane helix</keyword>
<evidence type="ECO:0000256" key="1">
    <source>
        <dbReference type="SAM" id="Phobius"/>
    </source>
</evidence>
<keyword evidence="3" id="KW-1185">Reference proteome</keyword>
<proteinExistence type="predicted"/>
<accession>A0ABW2BCB6</accession>
<evidence type="ECO:0000313" key="2">
    <source>
        <dbReference type="EMBL" id="MFC6762582.1"/>
    </source>
</evidence>
<organism evidence="2 3">
    <name type="scientific">Sulfitobacter porphyrae</name>
    <dbReference type="NCBI Taxonomy" id="1246864"/>
    <lineage>
        <taxon>Bacteria</taxon>
        <taxon>Pseudomonadati</taxon>
        <taxon>Pseudomonadota</taxon>
        <taxon>Alphaproteobacteria</taxon>
        <taxon>Rhodobacterales</taxon>
        <taxon>Roseobacteraceae</taxon>
        <taxon>Sulfitobacter</taxon>
    </lineage>
</organism>
<keyword evidence="1" id="KW-0812">Transmembrane</keyword>
<name>A0ABW2BCB6_9RHOB</name>
<keyword evidence="1" id="KW-0472">Membrane</keyword>
<protein>
    <recommendedName>
        <fullName evidence="4">Major facilitator superfamily (MFS) profile domain-containing protein</fullName>
    </recommendedName>
</protein>
<dbReference type="Proteomes" id="UP001596353">
    <property type="component" value="Unassembled WGS sequence"/>
</dbReference>
<feature type="transmembrane region" description="Helical" evidence="1">
    <location>
        <begin position="12"/>
        <end position="32"/>
    </location>
</feature>